<keyword evidence="2" id="KW-1185">Reference proteome</keyword>
<name>A0ABS5YV99_9ACTN</name>
<evidence type="ECO:0000313" key="2">
    <source>
        <dbReference type="Proteomes" id="UP001519654"/>
    </source>
</evidence>
<dbReference type="Proteomes" id="UP001519654">
    <property type="component" value="Unassembled WGS sequence"/>
</dbReference>
<dbReference type="RefSeq" id="WP_215791650.1">
    <property type="nucleotide sequence ID" value="NZ_JAHKKG010000009.1"/>
</dbReference>
<organism evidence="1 2">
    <name type="scientific">Paractinoplanes bogorensis</name>
    <dbReference type="NCBI Taxonomy" id="1610840"/>
    <lineage>
        <taxon>Bacteria</taxon>
        <taxon>Bacillati</taxon>
        <taxon>Actinomycetota</taxon>
        <taxon>Actinomycetes</taxon>
        <taxon>Micromonosporales</taxon>
        <taxon>Micromonosporaceae</taxon>
        <taxon>Paractinoplanes</taxon>
    </lineage>
</organism>
<protein>
    <submittedName>
        <fullName evidence="1">Uncharacterized protein</fullName>
    </submittedName>
</protein>
<gene>
    <name evidence="1" type="ORF">KOI35_28085</name>
</gene>
<reference evidence="1 2" key="1">
    <citation type="submission" date="2021-06" db="EMBL/GenBank/DDBJ databases">
        <title>Actinoplanes lichenicola sp. nov., and Actinoplanes ovalisporus sp. nov., isolated from lichen in Thailand.</title>
        <authorList>
            <person name="Saeng-In P."/>
            <person name="Kanchanasin P."/>
            <person name="Yuki M."/>
            <person name="Kudo T."/>
            <person name="Ohkuma M."/>
            <person name="Phongsopitanun W."/>
            <person name="Tanasupawat S."/>
        </authorList>
    </citation>
    <scope>NUCLEOTIDE SEQUENCE [LARGE SCALE GENOMIC DNA]</scope>
    <source>
        <strain evidence="1 2">NBRC 110975</strain>
    </source>
</reference>
<dbReference type="EMBL" id="JAHKKG010000009">
    <property type="protein sequence ID" value="MBU2667377.1"/>
    <property type="molecule type" value="Genomic_DNA"/>
</dbReference>
<sequence length="76" mass="8372">MAIIESTELPAGVTLVRSALGGYAVYVRGDFAGWIHQNGPERWNTYRRAEPPRPGEFLGVFRRADAVERIARATAG</sequence>
<comment type="caution">
    <text evidence="1">The sequence shown here is derived from an EMBL/GenBank/DDBJ whole genome shotgun (WGS) entry which is preliminary data.</text>
</comment>
<proteinExistence type="predicted"/>
<accession>A0ABS5YV99</accession>
<evidence type="ECO:0000313" key="1">
    <source>
        <dbReference type="EMBL" id="MBU2667377.1"/>
    </source>
</evidence>